<gene>
    <name evidence="1" type="ORF">FFWV33_13695</name>
</gene>
<sequence>MDNKQSLHLIEGTFLPSEAVDILLNLYNQKIKFHELKNFSTQECTGDQDLYSVKRIPELEADIETIKKFMAKATISNKKVQIYSTLSIQVV</sequence>
<dbReference type="Proteomes" id="UP000244527">
    <property type="component" value="Chromosome"/>
</dbReference>
<dbReference type="EMBL" id="CP020918">
    <property type="protein sequence ID" value="AWG22503.1"/>
    <property type="molecule type" value="Genomic_DNA"/>
</dbReference>
<name>A0A2S1LFH5_9FLAO</name>
<dbReference type="KEGG" id="ffa:FFWV33_13695"/>
<dbReference type="AlphaFoldDB" id="A0A2S1LFH5"/>
<keyword evidence="2" id="KW-1185">Reference proteome</keyword>
<evidence type="ECO:0000313" key="1">
    <source>
        <dbReference type="EMBL" id="AWG22503.1"/>
    </source>
</evidence>
<evidence type="ECO:0000313" key="2">
    <source>
        <dbReference type="Proteomes" id="UP000244527"/>
    </source>
</evidence>
<protein>
    <submittedName>
        <fullName evidence="1">Uncharacterized protein</fullName>
    </submittedName>
</protein>
<proteinExistence type="predicted"/>
<reference evidence="1 2" key="1">
    <citation type="submission" date="2017-04" db="EMBL/GenBank/DDBJ databases">
        <title>Compelte genome sequence of WV33.</title>
        <authorList>
            <person name="Lee P.C."/>
        </authorList>
    </citation>
    <scope>NUCLEOTIDE SEQUENCE [LARGE SCALE GENOMIC DNA]</scope>
    <source>
        <strain evidence="1 2">WV33</strain>
    </source>
</reference>
<accession>A0A2S1LFH5</accession>
<organism evidence="1 2">
    <name type="scientific">Flavobacterium faecale</name>
    <dbReference type="NCBI Taxonomy" id="1355330"/>
    <lineage>
        <taxon>Bacteria</taxon>
        <taxon>Pseudomonadati</taxon>
        <taxon>Bacteroidota</taxon>
        <taxon>Flavobacteriia</taxon>
        <taxon>Flavobacteriales</taxon>
        <taxon>Flavobacteriaceae</taxon>
        <taxon>Flavobacterium</taxon>
    </lineage>
</organism>
<dbReference type="RefSeq" id="WP_108741430.1">
    <property type="nucleotide sequence ID" value="NZ_CP020918.1"/>
</dbReference>
<dbReference type="OrthoDB" id="680899at2"/>